<feature type="transmembrane region" description="Helical" evidence="1">
    <location>
        <begin position="105"/>
        <end position="122"/>
    </location>
</feature>
<name>X1HUG0_9ZZZZ</name>
<gene>
    <name evidence="2" type="ORF">S03H2_53317</name>
</gene>
<evidence type="ECO:0000256" key="1">
    <source>
        <dbReference type="SAM" id="Phobius"/>
    </source>
</evidence>
<organism evidence="2">
    <name type="scientific">marine sediment metagenome</name>
    <dbReference type="NCBI Taxonomy" id="412755"/>
    <lineage>
        <taxon>unclassified sequences</taxon>
        <taxon>metagenomes</taxon>
        <taxon>ecological metagenomes</taxon>
    </lineage>
</organism>
<feature type="non-terminal residue" evidence="2">
    <location>
        <position position="174"/>
    </location>
</feature>
<sequence>MERELTQVTGEITQAETIGGFSRWQVLFIASIGVFIAICEWVFAYQNVAYGIVIALGLVILIYIMLSTLHLEPRLANCAESLALIPLYILFTSSLPWFFINQHYLLPAVYSCILGLVLWHIYQKKLSPKQLFGFSKEKLLKYSLIGMAIGIPLGTVEYLILLPAPAFPTFEVKY</sequence>
<feature type="transmembrane region" description="Helical" evidence="1">
    <location>
        <begin position="49"/>
        <end position="69"/>
    </location>
</feature>
<dbReference type="EMBL" id="BARU01033932">
    <property type="protein sequence ID" value="GAH73092.1"/>
    <property type="molecule type" value="Genomic_DNA"/>
</dbReference>
<feature type="transmembrane region" description="Helical" evidence="1">
    <location>
        <begin position="81"/>
        <end position="99"/>
    </location>
</feature>
<feature type="transmembrane region" description="Helical" evidence="1">
    <location>
        <begin position="142"/>
        <end position="161"/>
    </location>
</feature>
<keyword evidence="1" id="KW-1133">Transmembrane helix</keyword>
<comment type="caution">
    <text evidence="2">The sequence shown here is derived from an EMBL/GenBank/DDBJ whole genome shotgun (WGS) entry which is preliminary data.</text>
</comment>
<proteinExistence type="predicted"/>
<dbReference type="AlphaFoldDB" id="X1HUG0"/>
<feature type="transmembrane region" description="Helical" evidence="1">
    <location>
        <begin position="24"/>
        <end position="43"/>
    </location>
</feature>
<keyword evidence="1" id="KW-0812">Transmembrane</keyword>
<protein>
    <submittedName>
        <fullName evidence="2">Uncharacterized protein</fullName>
    </submittedName>
</protein>
<accession>X1HUG0</accession>
<evidence type="ECO:0000313" key="2">
    <source>
        <dbReference type="EMBL" id="GAH73092.1"/>
    </source>
</evidence>
<reference evidence="2" key="1">
    <citation type="journal article" date="2014" name="Front. Microbiol.">
        <title>High frequency of phylogenetically diverse reductive dehalogenase-homologous genes in deep subseafloor sedimentary metagenomes.</title>
        <authorList>
            <person name="Kawai M."/>
            <person name="Futagami T."/>
            <person name="Toyoda A."/>
            <person name="Takaki Y."/>
            <person name="Nishi S."/>
            <person name="Hori S."/>
            <person name="Arai W."/>
            <person name="Tsubouchi T."/>
            <person name="Morono Y."/>
            <person name="Uchiyama I."/>
            <person name="Ito T."/>
            <person name="Fujiyama A."/>
            <person name="Inagaki F."/>
            <person name="Takami H."/>
        </authorList>
    </citation>
    <scope>NUCLEOTIDE SEQUENCE</scope>
    <source>
        <strain evidence="2">Expedition CK06-06</strain>
    </source>
</reference>
<keyword evidence="1" id="KW-0472">Membrane</keyword>